<dbReference type="InterPro" id="IPR025447">
    <property type="entry name" value="DUF4192"/>
</dbReference>
<gene>
    <name evidence="1" type="ORF">GCM10022381_39330</name>
</gene>
<dbReference type="EMBL" id="BAABCN010000017">
    <property type="protein sequence ID" value="GAA3893820.1"/>
    <property type="molecule type" value="Genomic_DNA"/>
</dbReference>
<protein>
    <recommendedName>
        <fullName evidence="3">DUF4192 domain-containing protein</fullName>
    </recommendedName>
</protein>
<organism evidence="1 2">
    <name type="scientific">Leifsonia kafniensis</name>
    <dbReference type="NCBI Taxonomy" id="475957"/>
    <lineage>
        <taxon>Bacteria</taxon>
        <taxon>Bacillati</taxon>
        <taxon>Actinomycetota</taxon>
        <taxon>Actinomycetes</taxon>
        <taxon>Micrococcales</taxon>
        <taxon>Microbacteriaceae</taxon>
        <taxon>Leifsonia</taxon>
    </lineage>
</organism>
<comment type="caution">
    <text evidence="1">The sequence shown here is derived from an EMBL/GenBank/DDBJ whole genome shotgun (WGS) entry which is preliminary data.</text>
</comment>
<accession>A0ABP7L641</accession>
<evidence type="ECO:0000313" key="2">
    <source>
        <dbReference type="Proteomes" id="UP001501803"/>
    </source>
</evidence>
<keyword evidence="2" id="KW-1185">Reference proteome</keyword>
<evidence type="ECO:0008006" key="3">
    <source>
        <dbReference type="Google" id="ProtNLM"/>
    </source>
</evidence>
<dbReference type="Pfam" id="PF13830">
    <property type="entry name" value="DUF4192"/>
    <property type="match status" value="2"/>
</dbReference>
<dbReference type="Proteomes" id="UP001501803">
    <property type="component" value="Unassembled WGS sequence"/>
</dbReference>
<reference evidence="2" key="1">
    <citation type="journal article" date="2019" name="Int. J. Syst. Evol. Microbiol.">
        <title>The Global Catalogue of Microorganisms (GCM) 10K type strain sequencing project: providing services to taxonomists for standard genome sequencing and annotation.</title>
        <authorList>
            <consortium name="The Broad Institute Genomics Platform"/>
            <consortium name="The Broad Institute Genome Sequencing Center for Infectious Disease"/>
            <person name="Wu L."/>
            <person name="Ma J."/>
        </authorList>
    </citation>
    <scope>NUCLEOTIDE SEQUENCE [LARGE SCALE GENOMIC DNA]</scope>
    <source>
        <strain evidence="2">JCM 17021</strain>
    </source>
</reference>
<sequence>MLVAFRGTRSCGAMRFDMPRPGETRAVQKRIATTVIGMLCKIPGADAVVLVVYTDRGIARLDRLPNDSFVGVVLERARTSGFVVRDALCVGADAWSSYVEPAVGGHPLAEIAQSGVHAAVPERARQLAVLQSGAELPIVTKPAKEKCARLLRRYQRALDSEEAALELMTLYGDVLDPVSLVEEALGWNPDALEAQNAAALLFLTQGPAQRDQMMLQCAFGRDVGVVLGEANLRYLLLQRATGLSLDEIVRAEEEARRARRAATPADGSGSDSLDGSPDEALLDNAYAECGSDLILGLRSERPDPDRVQRAIGILKTAVALAPRAMRPAPLCMLAWLSWSLGMGSVAGMFLDQALTIDREYGMALLLNTLIGSGRLPEWAYAVPTS</sequence>
<proteinExistence type="predicted"/>
<name>A0ABP7L641_9MICO</name>
<evidence type="ECO:0000313" key="1">
    <source>
        <dbReference type="EMBL" id="GAA3893820.1"/>
    </source>
</evidence>